<proteinExistence type="predicted"/>
<reference evidence="2" key="1">
    <citation type="submission" date="2022-03" db="EMBL/GenBank/DDBJ databases">
        <authorList>
            <person name="Sayadi A."/>
        </authorList>
    </citation>
    <scope>NUCLEOTIDE SEQUENCE</scope>
</reference>
<dbReference type="Proteomes" id="UP001152888">
    <property type="component" value="Unassembled WGS sequence"/>
</dbReference>
<feature type="compositionally biased region" description="Basic residues" evidence="1">
    <location>
        <begin position="17"/>
        <end position="28"/>
    </location>
</feature>
<evidence type="ECO:0000313" key="3">
    <source>
        <dbReference type="Proteomes" id="UP001152888"/>
    </source>
</evidence>
<gene>
    <name evidence="2" type="ORF">ACAOBT_LOCUS26334</name>
</gene>
<evidence type="ECO:0000256" key="1">
    <source>
        <dbReference type="SAM" id="MobiDB-lite"/>
    </source>
</evidence>
<organism evidence="2 3">
    <name type="scientific">Acanthoscelides obtectus</name>
    <name type="common">Bean weevil</name>
    <name type="synonym">Bruchus obtectus</name>
    <dbReference type="NCBI Taxonomy" id="200917"/>
    <lineage>
        <taxon>Eukaryota</taxon>
        <taxon>Metazoa</taxon>
        <taxon>Ecdysozoa</taxon>
        <taxon>Arthropoda</taxon>
        <taxon>Hexapoda</taxon>
        <taxon>Insecta</taxon>
        <taxon>Pterygota</taxon>
        <taxon>Neoptera</taxon>
        <taxon>Endopterygota</taxon>
        <taxon>Coleoptera</taxon>
        <taxon>Polyphaga</taxon>
        <taxon>Cucujiformia</taxon>
        <taxon>Chrysomeloidea</taxon>
        <taxon>Chrysomelidae</taxon>
        <taxon>Bruchinae</taxon>
        <taxon>Bruchini</taxon>
        <taxon>Acanthoscelides</taxon>
    </lineage>
</organism>
<name>A0A9P0PWI2_ACAOB</name>
<dbReference type="AlphaFoldDB" id="A0A9P0PWI2"/>
<comment type="caution">
    <text evidence="2">The sequence shown here is derived from an EMBL/GenBank/DDBJ whole genome shotgun (WGS) entry which is preliminary data.</text>
</comment>
<dbReference type="EMBL" id="CAKOFQ010007461">
    <property type="protein sequence ID" value="CAH2001654.1"/>
    <property type="molecule type" value="Genomic_DNA"/>
</dbReference>
<keyword evidence="3" id="KW-1185">Reference proteome</keyword>
<protein>
    <submittedName>
        <fullName evidence="2">Uncharacterized protein</fullName>
    </submittedName>
</protein>
<accession>A0A9P0PWI2</accession>
<feature type="region of interest" description="Disordered" evidence="1">
    <location>
        <begin position="1"/>
        <end position="38"/>
    </location>
</feature>
<sequence length="87" mass="10227">MQNDSDRQMPHSSKMFRQIKHYRSKKTSSKGPPKNSAHSTFTVSFWNSPFFIKWFRTHFLQRKPPGMVLTTCILNVARKGNIREAEN</sequence>
<evidence type="ECO:0000313" key="2">
    <source>
        <dbReference type="EMBL" id="CAH2001654.1"/>
    </source>
</evidence>